<evidence type="ECO:0000256" key="11">
    <source>
        <dbReference type="RuleBase" id="RU361183"/>
    </source>
</evidence>
<dbReference type="Pfam" id="PF01400">
    <property type="entry name" value="Astacin"/>
    <property type="match status" value="1"/>
</dbReference>
<evidence type="ECO:0000256" key="3">
    <source>
        <dbReference type="ARBA" id="ARBA00022729"/>
    </source>
</evidence>
<feature type="signal peptide" evidence="11">
    <location>
        <begin position="1"/>
        <end position="16"/>
    </location>
</feature>
<dbReference type="SUPFAM" id="SSF55486">
    <property type="entry name" value="Metalloproteases ('zincins'), catalytic domain"/>
    <property type="match status" value="1"/>
</dbReference>
<evidence type="ECO:0000256" key="9">
    <source>
        <dbReference type="ARBA" id="ARBA00023180"/>
    </source>
</evidence>
<evidence type="ECO:0000256" key="6">
    <source>
        <dbReference type="ARBA" id="ARBA00023049"/>
    </source>
</evidence>
<evidence type="ECO:0000256" key="7">
    <source>
        <dbReference type="ARBA" id="ARBA00023145"/>
    </source>
</evidence>
<name>A0AAN7USZ5_9COLE</name>
<comment type="caution">
    <text evidence="10">Lacks conserved residue(s) required for the propagation of feature annotation.</text>
</comment>
<keyword evidence="7" id="KW-0865">Zymogen</keyword>
<dbReference type="GO" id="GO:0006508">
    <property type="term" value="P:proteolysis"/>
    <property type="evidence" value="ECO:0007669"/>
    <property type="project" value="UniProtKB-KW"/>
</dbReference>
<dbReference type="SMART" id="SM00235">
    <property type="entry name" value="ZnMc"/>
    <property type="match status" value="1"/>
</dbReference>
<feature type="binding site" evidence="10">
    <location>
        <position position="157"/>
    </location>
    <ligand>
        <name>Zn(2+)</name>
        <dbReference type="ChEBI" id="CHEBI:29105"/>
        <note>catalytic</note>
    </ligand>
</feature>
<sequence>MFAYLLVNMLVSSISCAPSDLYAKSGANLKEWREESGVNPEEVGEYLEGDILPTELSKNGLINETLRWTDAVIPYEIVGLFGSKEREIIAKAMGDYHKNTCIRFRPRNKGDKDWISLTSSNSGCWSSVGKIGGKQIVNLQSPGCLAKIGTVIHELLHACGFYHEQNRYDRDLYVQINWENIDESDNFRKVDNETITIFETDYDYRSVMHYSAKAFSSNGNPTITVLRSDEEIGQREGFSEKDLLKLRKMYNCGPTNENSATDGLINVNQSGLIDLISILFP</sequence>
<keyword evidence="14" id="KW-1185">Reference proteome</keyword>
<dbReference type="InterPro" id="IPR006026">
    <property type="entry name" value="Peptidase_Metallo"/>
</dbReference>
<evidence type="ECO:0000256" key="10">
    <source>
        <dbReference type="PROSITE-ProRule" id="PRU01211"/>
    </source>
</evidence>
<dbReference type="GO" id="GO:0004222">
    <property type="term" value="F:metalloendopeptidase activity"/>
    <property type="evidence" value="ECO:0007669"/>
    <property type="project" value="UniProtKB-UniRule"/>
</dbReference>
<feature type="active site" evidence="10">
    <location>
        <position position="154"/>
    </location>
</feature>
<dbReference type="PANTHER" id="PTHR10127">
    <property type="entry name" value="DISCOIDIN, CUB, EGF, LAMININ , AND ZINC METALLOPROTEASE DOMAIN CONTAINING"/>
    <property type="match status" value="1"/>
</dbReference>
<keyword evidence="9" id="KW-0325">Glycoprotein</keyword>
<keyword evidence="1 10" id="KW-0645">Protease</keyword>
<protein>
    <recommendedName>
        <fullName evidence="11">Metalloendopeptidase</fullName>
        <ecNumber evidence="11">3.4.24.-</ecNumber>
    </recommendedName>
</protein>
<evidence type="ECO:0000256" key="4">
    <source>
        <dbReference type="ARBA" id="ARBA00022801"/>
    </source>
</evidence>
<dbReference type="FunFam" id="3.40.390.10:FF:000015">
    <property type="entry name" value="Meprin A subunit"/>
    <property type="match status" value="1"/>
</dbReference>
<dbReference type="PROSITE" id="PS51864">
    <property type="entry name" value="ASTACIN"/>
    <property type="match status" value="1"/>
</dbReference>
<keyword evidence="8" id="KW-1015">Disulfide bond</keyword>
<keyword evidence="3 11" id="KW-0732">Signal</keyword>
<dbReference type="PANTHER" id="PTHR10127:SF780">
    <property type="entry name" value="METALLOENDOPEPTIDASE"/>
    <property type="match status" value="1"/>
</dbReference>
<dbReference type="PRINTS" id="PR00480">
    <property type="entry name" value="ASTACIN"/>
</dbReference>
<dbReference type="InterPro" id="IPR001506">
    <property type="entry name" value="Peptidase_M12A"/>
</dbReference>
<dbReference type="InterPro" id="IPR034035">
    <property type="entry name" value="Astacin-like_dom"/>
</dbReference>
<dbReference type="InterPro" id="IPR024079">
    <property type="entry name" value="MetalloPept_cat_dom_sf"/>
</dbReference>
<feature type="binding site" evidence="10">
    <location>
        <position position="163"/>
    </location>
    <ligand>
        <name>Zn(2+)</name>
        <dbReference type="ChEBI" id="CHEBI:29105"/>
        <note>catalytic</note>
    </ligand>
</feature>
<keyword evidence="4 10" id="KW-0378">Hydrolase</keyword>
<evidence type="ECO:0000256" key="8">
    <source>
        <dbReference type="ARBA" id="ARBA00023157"/>
    </source>
</evidence>
<comment type="cofactor">
    <cofactor evidence="10 11">
        <name>Zn(2+)</name>
        <dbReference type="ChEBI" id="CHEBI:29105"/>
    </cofactor>
    <text evidence="10 11">Binds 1 zinc ion per subunit.</text>
</comment>
<accession>A0AAN7USZ5</accession>
<dbReference type="AlphaFoldDB" id="A0AAN7USZ5"/>
<reference evidence="13 14" key="1">
    <citation type="journal article" date="2024" name="Insects">
        <title>An Improved Chromosome-Level Genome Assembly of the Firefly Pyrocoelia pectoralis.</title>
        <authorList>
            <person name="Fu X."/>
            <person name="Meyer-Rochow V.B."/>
            <person name="Ballantyne L."/>
            <person name="Zhu X."/>
        </authorList>
    </citation>
    <scope>NUCLEOTIDE SEQUENCE [LARGE SCALE GENOMIC DNA]</scope>
    <source>
        <strain evidence="13">XCY_ONT2</strain>
    </source>
</reference>
<dbReference type="Proteomes" id="UP001329430">
    <property type="component" value="Chromosome 10"/>
</dbReference>
<dbReference type="Gene3D" id="3.40.390.10">
    <property type="entry name" value="Collagenase (Catalytic Domain)"/>
    <property type="match status" value="1"/>
</dbReference>
<evidence type="ECO:0000313" key="13">
    <source>
        <dbReference type="EMBL" id="KAK5638025.1"/>
    </source>
</evidence>
<feature type="chain" id="PRO_5042665812" description="Metalloendopeptidase" evidence="11">
    <location>
        <begin position="17"/>
        <end position="281"/>
    </location>
</feature>
<dbReference type="GO" id="GO:0008270">
    <property type="term" value="F:zinc ion binding"/>
    <property type="evidence" value="ECO:0007669"/>
    <property type="project" value="UniProtKB-UniRule"/>
</dbReference>
<evidence type="ECO:0000313" key="14">
    <source>
        <dbReference type="Proteomes" id="UP001329430"/>
    </source>
</evidence>
<comment type="caution">
    <text evidence="13">The sequence shown here is derived from an EMBL/GenBank/DDBJ whole genome shotgun (WGS) entry which is preliminary data.</text>
</comment>
<evidence type="ECO:0000256" key="1">
    <source>
        <dbReference type="ARBA" id="ARBA00022670"/>
    </source>
</evidence>
<evidence type="ECO:0000259" key="12">
    <source>
        <dbReference type="PROSITE" id="PS51864"/>
    </source>
</evidence>
<keyword evidence="5 10" id="KW-0862">Zinc</keyword>
<evidence type="ECO:0000256" key="5">
    <source>
        <dbReference type="ARBA" id="ARBA00022833"/>
    </source>
</evidence>
<dbReference type="EMBL" id="JAVRBK010000010">
    <property type="protein sequence ID" value="KAK5638025.1"/>
    <property type="molecule type" value="Genomic_DNA"/>
</dbReference>
<proteinExistence type="predicted"/>
<dbReference type="CDD" id="cd04280">
    <property type="entry name" value="ZnMc_astacin_like"/>
    <property type="match status" value="1"/>
</dbReference>
<evidence type="ECO:0000256" key="2">
    <source>
        <dbReference type="ARBA" id="ARBA00022723"/>
    </source>
</evidence>
<keyword evidence="2 10" id="KW-0479">Metal-binding</keyword>
<dbReference type="EC" id="3.4.24.-" evidence="11"/>
<keyword evidence="6 10" id="KW-0482">Metalloprotease</keyword>
<feature type="binding site" evidence="10">
    <location>
        <position position="153"/>
    </location>
    <ligand>
        <name>Zn(2+)</name>
        <dbReference type="ChEBI" id="CHEBI:29105"/>
        <note>catalytic</note>
    </ligand>
</feature>
<gene>
    <name evidence="13" type="ORF">RI129_012320</name>
</gene>
<feature type="domain" description="Peptidase M12A" evidence="12">
    <location>
        <begin position="59"/>
        <end position="253"/>
    </location>
</feature>
<organism evidence="13 14">
    <name type="scientific">Pyrocoelia pectoralis</name>
    <dbReference type="NCBI Taxonomy" id="417401"/>
    <lineage>
        <taxon>Eukaryota</taxon>
        <taxon>Metazoa</taxon>
        <taxon>Ecdysozoa</taxon>
        <taxon>Arthropoda</taxon>
        <taxon>Hexapoda</taxon>
        <taxon>Insecta</taxon>
        <taxon>Pterygota</taxon>
        <taxon>Neoptera</taxon>
        <taxon>Endopterygota</taxon>
        <taxon>Coleoptera</taxon>
        <taxon>Polyphaga</taxon>
        <taxon>Elateriformia</taxon>
        <taxon>Elateroidea</taxon>
        <taxon>Lampyridae</taxon>
        <taxon>Lampyrinae</taxon>
        <taxon>Pyrocoelia</taxon>
    </lineage>
</organism>